<reference evidence="1" key="1">
    <citation type="submission" date="2013-05" db="EMBL/GenBank/DDBJ databases">
        <authorList>
            <person name="Yim A.K.Y."/>
            <person name="Chan T.F."/>
            <person name="Ji K.M."/>
            <person name="Liu X.Y."/>
            <person name="Zhou J.W."/>
            <person name="Li R.Q."/>
            <person name="Yang K.Y."/>
            <person name="Li J."/>
            <person name="Li M."/>
            <person name="Law P.T.W."/>
            <person name="Wu Y.L."/>
            <person name="Cai Z.L."/>
            <person name="Qin H."/>
            <person name="Bao Y."/>
            <person name="Leung R.K.K."/>
            <person name="Ng P.K.S."/>
            <person name="Zou J."/>
            <person name="Zhong X.J."/>
            <person name="Ran P.X."/>
            <person name="Zhong N.S."/>
            <person name="Liu Z.G."/>
            <person name="Tsui S.K.W."/>
        </authorList>
    </citation>
    <scope>NUCLEOTIDE SEQUENCE</scope>
    <source>
        <strain evidence="1">Derf</strain>
        <tissue evidence="1">Whole organism</tissue>
    </source>
</reference>
<gene>
    <name evidence="1" type="ORF">DERF_014287</name>
</gene>
<dbReference type="Proteomes" id="UP000790347">
    <property type="component" value="Unassembled WGS sequence"/>
</dbReference>
<organism evidence="1 2">
    <name type="scientific">Dermatophagoides farinae</name>
    <name type="common">American house dust mite</name>
    <dbReference type="NCBI Taxonomy" id="6954"/>
    <lineage>
        <taxon>Eukaryota</taxon>
        <taxon>Metazoa</taxon>
        <taxon>Ecdysozoa</taxon>
        <taxon>Arthropoda</taxon>
        <taxon>Chelicerata</taxon>
        <taxon>Arachnida</taxon>
        <taxon>Acari</taxon>
        <taxon>Acariformes</taxon>
        <taxon>Sarcoptiformes</taxon>
        <taxon>Astigmata</taxon>
        <taxon>Psoroptidia</taxon>
        <taxon>Analgoidea</taxon>
        <taxon>Pyroglyphidae</taxon>
        <taxon>Dermatophagoidinae</taxon>
        <taxon>Dermatophagoides</taxon>
    </lineage>
</organism>
<protein>
    <submittedName>
        <fullName evidence="1">Uncharacterized protein</fullName>
    </submittedName>
</protein>
<evidence type="ECO:0000313" key="1">
    <source>
        <dbReference type="EMBL" id="KAH9493546.1"/>
    </source>
</evidence>
<dbReference type="EMBL" id="ASGP02000008">
    <property type="protein sequence ID" value="KAH9493546.1"/>
    <property type="molecule type" value="Genomic_DNA"/>
</dbReference>
<sequence>MFYRFVMKNEKSADLGVEKSQRKAINLVSTENLLCLSSTVETGRLIDIGYSGITIESDCQDTHYQIADVAIIICRFRHR</sequence>
<dbReference type="AlphaFoldDB" id="A0A922HNS1"/>
<comment type="caution">
    <text evidence="1">The sequence shown here is derived from an EMBL/GenBank/DDBJ whole genome shotgun (WGS) entry which is preliminary data.</text>
</comment>
<evidence type="ECO:0000313" key="2">
    <source>
        <dbReference type="Proteomes" id="UP000790347"/>
    </source>
</evidence>
<name>A0A922HNS1_DERFA</name>
<keyword evidence="2" id="KW-1185">Reference proteome</keyword>
<proteinExistence type="predicted"/>
<accession>A0A922HNS1</accession>
<reference evidence="1" key="2">
    <citation type="journal article" date="2022" name="Res Sq">
        <title>Comparative Genomics Reveals Insights into the Divergent Evolution of Astigmatic Mites and Household Pest Adaptations.</title>
        <authorList>
            <person name="Xiong Q."/>
            <person name="Wan A.T.-Y."/>
            <person name="Liu X.-Y."/>
            <person name="Fung C.S.-H."/>
            <person name="Xiao X."/>
            <person name="Malainual N."/>
            <person name="Hou J."/>
            <person name="Wang L."/>
            <person name="Wang M."/>
            <person name="Yang K."/>
            <person name="Cui Y."/>
            <person name="Leung E."/>
            <person name="Nong W."/>
            <person name="Shin S.-K."/>
            <person name="Au S."/>
            <person name="Jeong K.Y."/>
            <person name="Chew F.T."/>
            <person name="Hui J."/>
            <person name="Leung T.F."/>
            <person name="Tungtrongchitr A."/>
            <person name="Zhong N."/>
            <person name="Liu Z."/>
            <person name="Tsui S."/>
        </authorList>
    </citation>
    <scope>NUCLEOTIDE SEQUENCE</scope>
    <source>
        <strain evidence="1">Derf</strain>
        <tissue evidence="1">Whole organism</tissue>
    </source>
</reference>